<name>A0A821W3R2_9BILA</name>
<dbReference type="EMBL" id="CAJOBP010086085">
    <property type="protein sequence ID" value="CAF4931086.1"/>
    <property type="molecule type" value="Genomic_DNA"/>
</dbReference>
<proteinExistence type="predicted"/>
<dbReference type="Proteomes" id="UP000663873">
    <property type="component" value="Unassembled WGS sequence"/>
</dbReference>
<organism evidence="1 3">
    <name type="scientific">Rotaria socialis</name>
    <dbReference type="NCBI Taxonomy" id="392032"/>
    <lineage>
        <taxon>Eukaryota</taxon>
        <taxon>Metazoa</taxon>
        <taxon>Spiralia</taxon>
        <taxon>Gnathifera</taxon>
        <taxon>Rotifera</taxon>
        <taxon>Eurotatoria</taxon>
        <taxon>Bdelloidea</taxon>
        <taxon>Philodinida</taxon>
        <taxon>Philodinidae</taxon>
        <taxon>Rotaria</taxon>
    </lineage>
</organism>
<comment type="caution">
    <text evidence="1">The sequence shown here is derived from an EMBL/GenBank/DDBJ whole genome shotgun (WGS) entry which is preliminary data.</text>
</comment>
<evidence type="ECO:0000313" key="1">
    <source>
        <dbReference type="EMBL" id="CAF4915905.1"/>
    </source>
</evidence>
<feature type="non-terminal residue" evidence="1">
    <location>
        <position position="1"/>
    </location>
</feature>
<keyword evidence="3" id="KW-1185">Reference proteome</keyword>
<dbReference type="AlphaFoldDB" id="A0A821W3R2"/>
<gene>
    <name evidence="1" type="ORF">UJA718_LOCUS46184</name>
    <name evidence="2" type="ORF">UJA718_LOCUS46872</name>
</gene>
<evidence type="ECO:0000313" key="2">
    <source>
        <dbReference type="EMBL" id="CAF4931086.1"/>
    </source>
</evidence>
<sequence length="56" mass="6305">SRPSAVELCKHPWFANIDSLRNVKLGNIQDHNHIRYNLDATFTAMNPNSNKTLALG</sequence>
<feature type="non-terminal residue" evidence="1">
    <location>
        <position position="56"/>
    </location>
</feature>
<dbReference type="EMBL" id="CAJOBP010081330">
    <property type="protein sequence ID" value="CAF4915905.1"/>
    <property type="molecule type" value="Genomic_DNA"/>
</dbReference>
<protein>
    <submittedName>
        <fullName evidence="1">Uncharacterized protein</fullName>
    </submittedName>
</protein>
<reference evidence="1" key="1">
    <citation type="submission" date="2021-02" db="EMBL/GenBank/DDBJ databases">
        <authorList>
            <person name="Nowell W R."/>
        </authorList>
    </citation>
    <scope>NUCLEOTIDE SEQUENCE</scope>
</reference>
<accession>A0A821W3R2</accession>
<evidence type="ECO:0000313" key="3">
    <source>
        <dbReference type="Proteomes" id="UP000663873"/>
    </source>
</evidence>